<dbReference type="SMART" id="SM00889">
    <property type="entry name" value="EFG_IV"/>
    <property type="match status" value="1"/>
</dbReference>
<dbReference type="InterPro" id="IPR035649">
    <property type="entry name" value="EFG_V"/>
</dbReference>
<dbReference type="Gene3D" id="3.30.230.10">
    <property type="match status" value="1"/>
</dbReference>
<feature type="domain" description="Tr-type G" evidence="8">
    <location>
        <begin position="8"/>
        <end position="282"/>
    </location>
</feature>
<keyword evidence="5 7" id="KW-0648">Protein biosynthesis</keyword>
<dbReference type="Gene3D" id="3.40.50.300">
    <property type="entry name" value="P-loop containing nucleotide triphosphate hydrolases"/>
    <property type="match status" value="1"/>
</dbReference>
<dbReference type="InterPro" id="IPR000640">
    <property type="entry name" value="EFG_V-like"/>
</dbReference>
<proteinExistence type="inferred from homology"/>
<dbReference type="CDD" id="cd03713">
    <property type="entry name" value="EFG_mtEFG_C"/>
    <property type="match status" value="1"/>
</dbReference>
<dbReference type="InterPro" id="IPR014721">
    <property type="entry name" value="Ribsml_uS5_D2-typ_fold_subgr"/>
</dbReference>
<dbReference type="Gene3D" id="2.40.30.10">
    <property type="entry name" value="Translation factors"/>
    <property type="match status" value="1"/>
</dbReference>
<dbReference type="NCBIfam" id="TIGR00231">
    <property type="entry name" value="small_GTP"/>
    <property type="match status" value="1"/>
</dbReference>
<dbReference type="Pfam" id="PF03144">
    <property type="entry name" value="GTP_EFTU_D2"/>
    <property type="match status" value="1"/>
</dbReference>
<comment type="subcellular location">
    <subcellularLocation>
        <location evidence="7">Cytoplasm</location>
    </subcellularLocation>
</comment>
<dbReference type="SUPFAM" id="SSF54211">
    <property type="entry name" value="Ribosomal protein S5 domain 2-like"/>
    <property type="match status" value="1"/>
</dbReference>
<evidence type="ECO:0000259" key="8">
    <source>
        <dbReference type="PROSITE" id="PS51722"/>
    </source>
</evidence>
<feature type="binding site" evidence="7">
    <location>
        <begin position="17"/>
        <end position="24"/>
    </location>
    <ligand>
        <name>GTP</name>
        <dbReference type="ChEBI" id="CHEBI:37565"/>
    </ligand>
</feature>
<dbReference type="InterPro" id="IPR020568">
    <property type="entry name" value="Ribosomal_Su5_D2-typ_SF"/>
</dbReference>
<evidence type="ECO:0000256" key="4">
    <source>
        <dbReference type="ARBA" id="ARBA00022768"/>
    </source>
</evidence>
<keyword evidence="10" id="KW-1185">Reference proteome</keyword>
<dbReference type="SUPFAM" id="SSF50447">
    <property type="entry name" value="Translation proteins"/>
    <property type="match status" value="1"/>
</dbReference>
<dbReference type="GO" id="GO:0032790">
    <property type="term" value="P:ribosome disassembly"/>
    <property type="evidence" value="ECO:0007669"/>
    <property type="project" value="TreeGrafter"/>
</dbReference>
<dbReference type="Pfam" id="PF00009">
    <property type="entry name" value="GTP_EFTU"/>
    <property type="match status" value="1"/>
</dbReference>
<dbReference type="InterPro" id="IPR009022">
    <property type="entry name" value="EFG_III"/>
</dbReference>
<dbReference type="Pfam" id="PF00679">
    <property type="entry name" value="EFG_C"/>
    <property type="match status" value="1"/>
</dbReference>
<dbReference type="AlphaFoldDB" id="A0A559J6X0"/>
<dbReference type="Gene3D" id="3.30.70.240">
    <property type="match status" value="1"/>
</dbReference>
<keyword evidence="3 7" id="KW-0547">Nucleotide-binding</keyword>
<dbReference type="EMBL" id="VNJJ01000021">
    <property type="protein sequence ID" value="TVX95648.1"/>
    <property type="molecule type" value="Genomic_DNA"/>
</dbReference>
<dbReference type="InterPro" id="IPR035647">
    <property type="entry name" value="EFG_III/V"/>
</dbReference>
<dbReference type="FunFam" id="3.30.230.10:FF:000003">
    <property type="entry name" value="Elongation factor G"/>
    <property type="match status" value="1"/>
</dbReference>
<dbReference type="GO" id="GO:0005737">
    <property type="term" value="C:cytoplasm"/>
    <property type="evidence" value="ECO:0007669"/>
    <property type="project" value="UniProtKB-SubCell"/>
</dbReference>
<evidence type="ECO:0000256" key="3">
    <source>
        <dbReference type="ARBA" id="ARBA00022741"/>
    </source>
</evidence>
<dbReference type="FunFam" id="3.30.70.870:FF:000001">
    <property type="entry name" value="Elongation factor G"/>
    <property type="match status" value="1"/>
</dbReference>
<evidence type="ECO:0000313" key="9">
    <source>
        <dbReference type="EMBL" id="TVX95648.1"/>
    </source>
</evidence>
<dbReference type="Pfam" id="PF03764">
    <property type="entry name" value="EFG_IV"/>
    <property type="match status" value="1"/>
</dbReference>
<dbReference type="InterPro" id="IPR004161">
    <property type="entry name" value="EFTu-like_2"/>
</dbReference>
<evidence type="ECO:0000256" key="5">
    <source>
        <dbReference type="ARBA" id="ARBA00022917"/>
    </source>
</evidence>
<organism evidence="9 10">
    <name type="scientific">Cohnella terricola</name>
    <dbReference type="NCBI Taxonomy" id="1289167"/>
    <lineage>
        <taxon>Bacteria</taxon>
        <taxon>Bacillati</taxon>
        <taxon>Bacillota</taxon>
        <taxon>Bacilli</taxon>
        <taxon>Bacillales</taxon>
        <taxon>Paenibacillaceae</taxon>
        <taxon>Cohnella</taxon>
    </lineage>
</organism>
<dbReference type="OrthoDB" id="9801591at2"/>
<dbReference type="Gene3D" id="3.30.70.870">
    <property type="entry name" value="Elongation Factor G (Translational Gtpase), domain 3"/>
    <property type="match status" value="1"/>
</dbReference>
<evidence type="ECO:0000313" key="10">
    <source>
        <dbReference type="Proteomes" id="UP000316330"/>
    </source>
</evidence>
<evidence type="ECO:0000256" key="2">
    <source>
        <dbReference type="ARBA" id="ARBA00017872"/>
    </source>
</evidence>
<dbReference type="InterPro" id="IPR031157">
    <property type="entry name" value="G_TR_CS"/>
</dbReference>
<dbReference type="PROSITE" id="PS51722">
    <property type="entry name" value="G_TR_2"/>
    <property type="match status" value="1"/>
</dbReference>
<keyword evidence="6 7" id="KW-0342">GTP-binding</keyword>
<dbReference type="CDD" id="cd01886">
    <property type="entry name" value="EF-G"/>
    <property type="match status" value="1"/>
</dbReference>
<dbReference type="InterPro" id="IPR041095">
    <property type="entry name" value="EFG_II"/>
</dbReference>
<dbReference type="Pfam" id="PF14492">
    <property type="entry name" value="EFG_III"/>
    <property type="match status" value="1"/>
</dbReference>
<accession>A0A559J6X0</accession>
<protein>
    <recommendedName>
        <fullName evidence="2 7">Elongation factor G</fullName>
        <shortName evidence="7">EF-G</shortName>
    </recommendedName>
</protein>
<dbReference type="InterPro" id="IPR000795">
    <property type="entry name" value="T_Tr_GTP-bd_dom"/>
</dbReference>
<dbReference type="FunFam" id="3.30.70.240:FF:000001">
    <property type="entry name" value="Elongation factor G"/>
    <property type="match status" value="1"/>
</dbReference>
<dbReference type="InterPro" id="IPR004540">
    <property type="entry name" value="Transl_elong_EFG/EF2"/>
</dbReference>
<dbReference type="PRINTS" id="PR00315">
    <property type="entry name" value="ELONGATNFCT"/>
</dbReference>
<dbReference type="InterPro" id="IPR027417">
    <property type="entry name" value="P-loop_NTPase"/>
</dbReference>
<dbReference type="CDD" id="cd16262">
    <property type="entry name" value="EFG_III"/>
    <property type="match status" value="1"/>
</dbReference>
<evidence type="ECO:0000256" key="1">
    <source>
        <dbReference type="ARBA" id="ARBA00005870"/>
    </source>
</evidence>
<dbReference type="FunFam" id="3.40.50.300:FF:000029">
    <property type="entry name" value="Elongation factor G"/>
    <property type="match status" value="1"/>
</dbReference>
<dbReference type="PANTHER" id="PTHR43261:SF1">
    <property type="entry name" value="RIBOSOME-RELEASING FACTOR 2, MITOCHONDRIAL"/>
    <property type="match status" value="1"/>
</dbReference>
<dbReference type="InterPro" id="IPR005225">
    <property type="entry name" value="Small_GTP-bd"/>
</dbReference>
<dbReference type="GO" id="GO:0003746">
    <property type="term" value="F:translation elongation factor activity"/>
    <property type="evidence" value="ECO:0007669"/>
    <property type="project" value="UniProtKB-UniRule"/>
</dbReference>
<dbReference type="SUPFAM" id="SSF52540">
    <property type="entry name" value="P-loop containing nucleoside triphosphate hydrolases"/>
    <property type="match status" value="1"/>
</dbReference>
<name>A0A559J6X0_9BACL</name>
<sequence>MAREFSLKNTRNIGIMAHIDAGKTTTTERILFFTGKTHKIGEVHEGAATMDWMEQEQERGITITSAATTAQWNGHRINIIDTPGHVDFTVEVERSLRVLDGAVGVFSAKEGVEPQSETVWRQADRYGVPRIAYVNKMDIIGADYLNVINAMRERLNANAVAIQYPMGAEDSFVGMIDIIERVAYKYTDDKGKAPDEIEIPAEYADKVEELRNILVEKVAELDEELTMKYLEGEELTVAEIKAALRKGVCEVKIFPVVCGTSYRNKGIQPMLNAVVDYLPAPIDVPDIKGILDDGTETTRKSSDDEPFSALAFKIMTDPYVGRLTFFRVYSGVLNSGSYVINATKGKRERIGRILQMHANSRQEIDIVYSGDIAAAVGLKDTTTGDTLCDEKNPVILESMNFPEPVIQLAVEPKTKADQDKMGIALQKLAEEDPTFRAHTDEETGQTIISGMGELHLEILVDRMLREFKVETNVGKPQVAYRETFRQTAKVEGKFVRQSGGRGQYGHVWIEFEPLEPGTGFQFENKVVGGVVPREYIAPVQAGIEESMKNGVIAGFPLVDIKATIFDGSYHDVDSSEMAFKIAGSMALKAAKDKCNPVLLEPIMKVEVTVPEEYFGDVMGMLSSRRGRIEGSDMRFGAQIVRAKVPLAEMFGYSTTLRSGTQGRGVFSMELSHYEEVPRSISEEIISKSKG</sequence>
<dbReference type="Proteomes" id="UP000316330">
    <property type="component" value="Unassembled WGS sequence"/>
</dbReference>
<dbReference type="GO" id="GO:0003924">
    <property type="term" value="F:GTPase activity"/>
    <property type="evidence" value="ECO:0007669"/>
    <property type="project" value="InterPro"/>
</dbReference>
<feature type="binding site" evidence="7">
    <location>
        <begin position="81"/>
        <end position="85"/>
    </location>
    <ligand>
        <name>GTP</name>
        <dbReference type="ChEBI" id="CHEBI:37565"/>
    </ligand>
</feature>
<dbReference type="SUPFAM" id="SSF54980">
    <property type="entry name" value="EF-G C-terminal domain-like"/>
    <property type="match status" value="2"/>
</dbReference>
<dbReference type="RefSeq" id="WP_144706940.1">
    <property type="nucleotide sequence ID" value="NZ_VNJJ01000021.1"/>
</dbReference>
<dbReference type="FunFam" id="2.40.30.10:FF:000006">
    <property type="entry name" value="Elongation factor G"/>
    <property type="match status" value="1"/>
</dbReference>
<evidence type="ECO:0000256" key="7">
    <source>
        <dbReference type="HAMAP-Rule" id="MF_00054"/>
    </source>
</evidence>
<dbReference type="InterPro" id="IPR047872">
    <property type="entry name" value="EFG_IV"/>
</dbReference>
<dbReference type="InterPro" id="IPR009000">
    <property type="entry name" value="Transl_B-barrel_sf"/>
</dbReference>
<dbReference type="GO" id="GO:0005525">
    <property type="term" value="F:GTP binding"/>
    <property type="evidence" value="ECO:0007669"/>
    <property type="project" value="UniProtKB-UniRule"/>
</dbReference>
<reference evidence="9 10" key="1">
    <citation type="submission" date="2019-07" db="EMBL/GenBank/DDBJ databases">
        <authorList>
            <person name="Kim J."/>
        </authorList>
    </citation>
    <scope>NUCLEOTIDE SEQUENCE [LARGE SCALE GENOMIC DNA]</scope>
    <source>
        <strain evidence="9 10">G13</strain>
    </source>
</reference>
<keyword evidence="4 7" id="KW-0251">Elongation factor</keyword>
<comment type="similarity">
    <text evidence="1 7">Belongs to the TRAFAC class translation factor GTPase superfamily. Classic translation factor GTPase family. EF-G/EF-2 subfamily.</text>
</comment>
<dbReference type="CDD" id="cd04088">
    <property type="entry name" value="EFG_mtEFG_II"/>
    <property type="match status" value="1"/>
</dbReference>
<keyword evidence="7" id="KW-0963">Cytoplasm</keyword>
<comment type="function">
    <text evidence="7">Catalyzes the GTP-dependent ribosomal translocation step during translation elongation. During this step, the ribosome changes from the pre-translocational (PRE) to the post-translocational (POST) state as the newly formed A-site-bound peptidyl-tRNA and P-site-bound deacylated tRNA move to the P and E sites, respectively. Catalyzes the coordinated movement of the two tRNA molecules, the mRNA and conformational changes in the ribosome.</text>
</comment>
<dbReference type="PANTHER" id="PTHR43261">
    <property type="entry name" value="TRANSLATION ELONGATION FACTOR G-RELATED"/>
    <property type="match status" value="1"/>
</dbReference>
<dbReference type="SMART" id="SM00838">
    <property type="entry name" value="EFG_C"/>
    <property type="match status" value="1"/>
</dbReference>
<comment type="caution">
    <text evidence="9">The sequence shown here is derived from an EMBL/GenBank/DDBJ whole genome shotgun (WGS) entry which is preliminary data.</text>
</comment>
<dbReference type="CDD" id="cd01434">
    <property type="entry name" value="EFG_mtEFG1_IV"/>
    <property type="match status" value="1"/>
</dbReference>
<dbReference type="NCBIfam" id="NF009381">
    <property type="entry name" value="PRK12740.1-5"/>
    <property type="match status" value="1"/>
</dbReference>
<dbReference type="HAMAP" id="MF_00054_B">
    <property type="entry name" value="EF_G_EF_2_B"/>
    <property type="match status" value="1"/>
</dbReference>
<dbReference type="PROSITE" id="PS00301">
    <property type="entry name" value="G_TR_1"/>
    <property type="match status" value="1"/>
</dbReference>
<dbReference type="InterPro" id="IPR005517">
    <property type="entry name" value="Transl_elong_EFG/EF2_IV"/>
</dbReference>
<gene>
    <name evidence="7 9" type="primary">fusA</name>
    <name evidence="9" type="ORF">FPZ45_23060</name>
</gene>
<feature type="binding site" evidence="7">
    <location>
        <begin position="135"/>
        <end position="138"/>
    </location>
    <ligand>
        <name>GTP</name>
        <dbReference type="ChEBI" id="CHEBI:37565"/>
    </ligand>
</feature>
<dbReference type="NCBIfam" id="NF009379">
    <property type="entry name" value="PRK12740.1-3"/>
    <property type="match status" value="1"/>
</dbReference>
<dbReference type="NCBIfam" id="TIGR00484">
    <property type="entry name" value="EF-G"/>
    <property type="match status" value="1"/>
</dbReference>
<evidence type="ECO:0000256" key="6">
    <source>
        <dbReference type="ARBA" id="ARBA00023134"/>
    </source>
</evidence>